<organism evidence="3">
    <name type="scientific">Gongylonema pulchrum</name>
    <dbReference type="NCBI Taxonomy" id="637853"/>
    <lineage>
        <taxon>Eukaryota</taxon>
        <taxon>Metazoa</taxon>
        <taxon>Ecdysozoa</taxon>
        <taxon>Nematoda</taxon>
        <taxon>Chromadorea</taxon>
        <taxon>Rhabditida</taxon>
        <taxon>Spirurina</taxon>
        <taxon>Spiruromorpha</taxon>
        <taxon>Spiruroidea</taxon>
        <taxon>Gongylonematidae</taxon>
        <taxon>Gongylonema</taxon>
    </lineage>
</organism>
<evidence type="ECO:0000313" key="3">
    <source>
        <dbReference type="WBParaSite" id="GPUH_0000925901-mRNA-1"/>
    </source>
</evidence>
<dbReference type="Proteomes" id="UP000271098">
    <property type="component" value="Unassembled WGS sequence"/>
</dbReference>
<reference evidence="3" key="1">
    <citation type="submission" date="2016-06" db="UniProtKB">
        <authorList>
            <consortium name="WormBaseParasite"/>
        </authorList>
    </citation>
    <scope>IDENTIFICATION</scope>
</reference>
<dbReference type="WBParaSite" id="GPUH_0000925901-mRNA-1">
    <property type="protein sequence ID" value="GPUH_0000925901-mRNA-1"/>
    <property type="gene ID" value="GPUH_0000925901"/>
</dbReference>
<dbReference type="EMBL" id="UYRT01029479">
    <property type="protein sequence ID" value="VDK69852.1"/>
    <property type="molecule type" value="Genomic_DNA"/>
</dbReference>
<dbReference type="OrthoDB" id="5967113at2759"/>
<name>A0A183DKK7_9BILA</name>
<dbReference type="AlphaFoldDB" id="A0A183DKK7"/>
<accession>A0A183DKK7</accession>
<gene>
    <name evidence="1" type="ORF">GPUH_LOCUS9247</name>
</gene>
<keyword evidence="2" id="KW-1185">Reference proteome</keyword>
<evidence type="ECO:0000313" key="1">
    <source>
        <dbReference type="EMBL" id="VDK69852.1"/>
    </source>
</evidence>
<evidence type="ECO:0000313" key="2">
    <source>
        <dbReference type="Proteomes" id="UP000271098"/>
    </source>
</evidence>
<reference evidence="1 2" key="2">
    <citation type="submission" date="2018-11" db="EMBL/GenBank/DDBJ databases">
        <authorList>
            <consortium name="Pathogen Informatics"/>
        </authorList>
    </citation>
    <scope>NUCLEOTIDE SEQUENCE [LARGE SCALE GENOMIC DNA]</scope>
</reference>
<sequence>MIAILMVAVIRLILYIDLIFTDRLGPHHLNNNDGKTINTMVFKIHSFICFFHTK</sequence>
<proteinExistence type="predicted"/>
<protein>
    <submittedName>
        <fullName evidence="1 3">Uncharacterized protein</fullName>
    </submittedName>
</protein>